<evidence type="ECO:0000313" key="1">
    <source>
        <dbReference type="EMBL" id="MBB3050961.1"/>
    </source>
</evidence>
<comment type="caution">
    <text evidence="1">The sequence shown here is derived from an EMBL/GenBank/DDBJ whole genome shotgun (WGS) entry which is preliminary data.</text>
</comment>
<reference evidence="1 2" key="1">
    <citation type="submission" date="2020-08" db="EMBL/GenBank/DDBJ databases">
        <title>Genomic Encyclopedia of Type Strains, Phase III (KMG-III): the genomes of soil and plant-associated and newly described type strains.</title>
        <authorList>
            <person name="Whitman W."/>
        </authorList>
    </citation>
    <scope>NUCLEOTIDE SEQUENCE [LARGE SCALE GENOMIC DNA]</scope>
    <source>
        <strain evidence="1 2">CECT 8577</strain>
    </source>
</reference>
<dbReference type="AlphaFoldDB" id="A0A839RYV2"/>
<keyword evidence="2" id="KW-1185">Reference proteome</keyword>
<gene>
    <name evidence="1" type="ORF">FHS23_001984</name>
</gene>
<evidence type="ECO:0000313" key="2">
    <source>
        <dbReference type="Proteomes" id="UP000550714"/>
    </source>
</evidence>
<sequence>MPIMRVDRIADADRVFAIFGDHSYRMDLRG</sequence>
<proteinExistence type="predicted"/>
<organism evidence="1 2">
    <name type="scientific">Prauserella isguenensis</name>
    <dbReference type="NCBI Taxonomy" id="1470180"/>
    <lineage>
        <taxon>Bacteria</taxon>
        <taxon>Bacillati</taxon>
        <taxon>Actinomycetota</taxon>
        <taxon>Actinomycetes</taxon>
        <taxon>Pseudonocardiales</taxon>
        <taxon>Pseudonocardiaceae</taxon>
        <taxon>Prauserella</taxon>
    </lineage>
</organism>
<accession>A0A839RYV2</accession>
<dbReference type="Proteomes" id="UP000550714">
    <property type="component" value="Unassembled WGS sequence"/>
</dbReference>
<name>A0A839RYV2_9PSEU</name>
<dbReference type="EMBL" id="JACHWU010000002">
    <property type="protein sequence ID" value="MBB3050961.1"/>
    <property type="molecule type" value="Genomic_DNA"/>
</dbReference>
<protein>
    <submittedName>
        <fullName evidence="1">Uncharacterized protein</fullName>
    </submittedName>
</protein>